<gene>
    <name evidence="1" type="ORF">J0M35_08795</name>
</gene>
<comment type="caution">
    <text evidence="1">The sequence shown here is derived from an EMBL/GenBank/DDBJ whole genome shotgun (WGS) entry which is preliminary data.</text>
</comment>
<sequence length="254" mass="29278">MSNLNSKLDKADCLAYVKRFISMAPFYYIFTTRELLQLAEKRAQLDYFLYSAAKDGYLERLAWGVYRKLDARNKQVKPEQIAAIKRRAFAGSMTSIETEHSELATDASGEDAPMRAIHEKQFASLGSNSDLLFTHCIVNKAERIYKTEQVRLVMKRKGTRKFALGESRVAREFRRIWLKGQKYFSSNEVDLILINSTKQERLLLPALRKYLPQWISDCIPLGPYEALSVIVDSIKVRKEGRKGDFNKPGKRIIL</sequence>
<accession>A0A8J7TLB7</accession>
<evidence type="ECO:0000313" key="2">
    <source>
        <dbReference type="Proteomes" id="UP000664277"/>
    </source>
</evidence>
<dbReference type="EMBL" id="JAFLCK010000010">
    <property type="protein sequence ID" value="MBN8660444.1"/>
    <property type="molecule type" value="Genomic_DNA"/>
</dbReference>
<protein>
    <submittedName>
        <fullName evidence="1">Uncharacterized protein</fullName>
    </submittedName>
</protein>
<reference evidence="1" key="1">
    <citation type="submission" date="2021-02" db="EMBL/GenBank/DDBJ databases">
        <title>Genome-Resolved Metagenomics of a Microbial Community Performing Photosynthetic Biological Nutrient Removal.</title>
        <authorList>
            <person name="Mcdaniel E.A."/>
        </authorList>
    </citation>
    <scope>NUCLEOTIDE SEQUENCE</scope>
    <source>
        <strain evidence="1">UWPOB_OBS1</strain>
    </source>
</reference>
<proteinExistence type="predicted"/>
<organism evidence="1 2">
    <name type="scientific">Candidatus Obscuribacter phosphatis</name>
    <dbReference type="NCBI Taxonomy" id="1906157"/>
    <lineage>
        <taxon>Bacteria</taxon>
        <taxon>Bacillati</taxon>
        <taxon>Candidatus Melainabacteria</taxon>
        <taxon>Candidatus Obscuribacterales</taxon>
        <taxon>Candidatus Obscuribacteraceae</taxon>
        <taxon>Candidatus Obscuribacter</taxon>
    </lineage>
</organism>
<name>A0A8J7TLB7_9BACT</name>
<dbReference type="Proteomes" id="UP000664277">
    <property type="component" value="Unassembled WGS sequence"/>
</dbReference>
<dbReference type="AlphaFoldDB" id="A0A8J7TLB7"/>
<evidence type="ECO:0000313" key="1">
    <source>
        <dbReference type="EMBL" id="MBN8660444.1"/>
    </source>
</evidence>